<dbReference type="SUPFAM" id="SSF49785">
    <property type="entry name" value="Galactose-binding domain-like"/>
    <property type="match status" value="1"/>
</dbReference>
<accession>A0A8H6FTK1</accession>
<dbReference type="InterPro" id="IPR039131">
    <property type="entry name" value="NDUFAF1"/>
</dbReference>
<dbReference type="PANTHER" id="PTHR13194">
    <property type="entry name" value="COMPLEX I INTERMEDIATE-ASSOCIATED PROTEIN 30"/>
    <property type="match status" value="1"/>
</dbReference>
<reference evidence="4 5" key="1">
    <citation type="journal article" date="2020" name="Genomics">
        <title>Complete, high-quality genomes from long-read metagenomic sequencing of two wolf lichen thalli reveals enigmatic genome architecture.</title>
        <authorList>
            <person name="McKenzie S.K."/>
            <person name="Walston R.F."/>
            <person name="Allen J.L."/>
        </authorList>
    </citation>
    <scope>NUCLEOTIDE SEQUENCE [LARGE SCALE GENOMIC DNA]</scope>
    <source>
        <strain evidence="4">WasteWater2</strain>
    </source>
</reference>
<organism evidence="4 5">
    <name type="scientific">Letharia columbiana</name>
    <dbReference type="NCBI Taxonomy" id="112416"/>
    <lineage>
        <taxon>Eukaryota</taxon>
        <taxon>Fungi</taxon>
        <taxon>Dikarya</taxon>
        <taxon>Ascomycota</taxon>
        <taxon>Pezizomycotina</taxon>
        <taxon>Lecanoromycetes</taxon>
        <taxon>OSLEUM clade</taxon>
        <taxon>Lecanoromycetidae</taxon>
        <taxon>Lecanorales</taxon>
        <taxon>Lecanorineae</taxon>
        <taxon>Parmeliaceae</taxon>
        <taxon>Letharia</taxon>
    </lineage>
</organism>
<feature type="region of interest" description="Disordered" evidence="2">
    <location>
        <begin position="220"/>
        <end position="251"/>
    </location>
</feature>
<feature type="domain" description="NADH:ubiquinone oxidoreductase intermediate-associated protein 30" evidence="3">
    <location>
        <begin position="31"/>
        <end position="208"/>
    </location>
</feature>
<proteinExistence type="inferred from homology"/>
<sequence length="273" mass="29500">MLNHLPTVCAMNTTLQPYVLFGSTKPWLPPPWTTTDDRVRGGASQSYLSALPDNCANFHGHLDTSTLGGAGFASQFSPPEAAGTAKDGGDEERSWDLSAYDGIEVEVVAGTGDRKIYTLILKDEEAAGKRGDGREKAGINWEVDFKVGGEEGEGGGDVTRFFAPWRGFKATFRGKEKEDAGELKKGEVRWIGLMMRSYFGKQEGDFGVVLRAICARKTNAGEEGGAEERNAMDAVGRSQGPGPENTDTADHRLGKERGIGWIDWVSGLCTFRG</sequence>
<evidence type="ECO:0000313" key="5">
    <source>
        <dbReference type="Proteomes" id="UP000578531"/>
    </source>
</evidence>
<comment type="similarity">
    <text evidence="1">Belongs to the CIA30 family.</text>
</comment>
<evidence type="ECO:0000256" key="2">
    <source>
        <dbReference type="SAM" id="MobiDB-lite"/>
    </source>
</evidence>
<evidence type="ECO:0000256" key="1">
    <source>
        <dbReference type="ARBA" id="ARBA00007884"/>
    </source>
</evidence>
<evidence type="ECO:0000313" key="4">
    <source>
        <dbReference type="EMBL" id="KAF6234438.1"/>
    </source>
</evidence>
<name>A0A8H6FTK1_9LECA</name>
<dbReference type="InterPro" id="IPR008979">
    <property type="entry name" value="Galactose-bd-like_sf"/>
</dbReference>
<dbReference type="PANTHER" id="PTHR13194:SF19">
    <property type="entry name" value="NAD(P)-BINDING ROSSMANN-FOLD SUPERFAMILY PROTEIN"/>
    <property type="match status" value="1"/>
</dbReference>
<gene>
    <name evidence="4" type="ORF">HO173_007471</name>
</gene>
<dbReference type="OrthoDB" id="426386at2759"/>
<dbReference type="RefSeq" id="XP_037163835.1">
    <property type="nucleotide sequence ID" value="XM_037309375.1"/>
</dbReference>
<dbReference type="Proteomes" id="UP000578531">
    <property type="component" value="Unassembled WGS sequence"/>
</dbReference>
<evidence type="ECO:0000259" key="3">
    <source>
        <dbReference type="Pfam" id="PF08547"/>
    </source>
</evidence>
<dbReference type="GO" id="GO:0051082">
    <property type="term" value="F:unfolded protein binding"/>
    <property type="evidence" value="ECO:0007669"/>
    <property type="project" value="TreeGrafter"/>
</dbReference>
<comment type="caution">
    <text evidence="4">The sequence shown here is derived from an EMBL/GenBank/DDBJ whole genome shotgun (WGS) entry which is preliminary data.</text>
</comment>
<dbReference type="GO" id="GO:0010257">
    <property type="term" value="P:NADH dehydrogenase complex assembly"/>
    <property type="evidence" value="ECO:0007669"/>
    <property type="project" value="TreeGrafter"/>
</dbReference>
<dbReference type="GeneID" id="59289128"/>
<protein>
    <recommendedName>
        <fullName evidence="3">NADH:ubiquinone oxidoreductase intermediate-associated protein 30 domain-containing protein</fullName>
    </recommendedName>
</protein>
<dbReference type="Pfam" id="PF08547">
    <property type="entry name" value="CIA30"/>
    <property type="match status" value="1"/>
</dbReference>
<feature type="region of interest" description="Disordered" evidence="2">
    <location>
        <begin position="70"/>
        <end position="93"/>
    </location>
</feature>
<dbReference type="AlphaFoldDB" id="A0A8H6FTK1"/>
<dbReference type="InterPro" id="IPR013857">
    <property type="entry name" value="NADH-UbQ_OxRdtase-assoc_prot30"/>
</dbReference>
<keyword evidence="5" id="KW-1185">Reference proteome</keyword>
<dbReference type="EMBL" id="JACCJC010000030">
    <property type="protein sequence ID" value="KAF6234438.1"/>
    <property type="molecule type" value="Genomic_DNA"/>
</dbReference>